<feature type="compositionally biased region" description="Basic and acidic residues" evidence="1">
    <location>
        <begin position="583"/>
        <end position="622"/>
    </location>
</feature>
<feature type="compositionally biased region" description="Low complexity" evidence="1">
    <location>
        <begin position="1303"/>
        <end position="1332"/>
    </location>
</feature>
<feature type="region of interest" description="Disordered" evidence="1">
    <location>
        <begin position="1225"/>
        <end position="1359"/>
    </location>
</feature>
<protein>
    <submittedName>
        <fullName evidence="2">Uncharacterized protein</fullName>
    </submittedName>
</protein>
<feature type="compositionally biased region" description="Low complexity" evidence="1">
    <location>
        <begin position="383"/>
        <end position="398"/>
    </location>
</feature>
<evidence type="ECO:0000313" key="2">
    <source>
        <dbReference type="EMBL" id="OJT07178.1"/>
    </source>
</evidence>
<feature type="compositionally biased region" description="Low complexity" evidence="1">
    <location>
        <begin position="257"/>
        <end position="267"/>
    </location>
</feature>
<feature type="region of interest" description="Disordered" evidence="1">
    <location>
        <begin position="557"/>
        <end position="841"/>
    </location>
</feature>
<name>A0A1M2VHX0_TRAPU</name>
<feature type="compositionally biased region" description="Basic and acidic residues" evidence="1">
    <location>
        <begin position="451"/>
        <end position="511"/>
    </location>
</feature>
<feature type="compositionally biased region" description="Basic and acidic residues" evidence="1">
    <location>
        <begin position="136"/>
        <end position="148"/>
    </location>
</feature>
<dbReference type="OrthoDB" id="3596986at2759"/>
<feature type="region of interest" description="Disordered" evidence="1">
    <location>
        <begin position="1171"/>
        <end position="1206"/>
    </location>
</feature>
<keyword evidence="3" id="KW-1185">Reference proteome</keyword>
<feature type="compositionally biased region" description="Basic and acidic residues" evidence="1">
    <location>
        <begin position="418"/>
        <end position="440"/>
    </location>
</feature>
<comment type="caution">
    <text evidence="2">The sequence shown here is derived from an EMBL/GenBank/DDBJ whole genome shotgun (WGS) entry which is preliminary data.</text>
</comment>
<feature type="compositionally biased region" description="Basic and acidic residues" evidence="1">
    <location>
        <begin position="14"/>
        <end position="25"/>
    </location>
</feature>
<feature type="compositionally biased region" description="Pro residues" evidence="1">
    <location>
        <begin position="26"/>
        <end position="36"/>
    </location>
</feature>
<reference evidence="2 3" key="1">
    <citation type="submission" date="2016-10" db="EMBL/GenBank/DDBJ databases">
        <title>Genome sequence of the basidiomycete white-rot fungus Trametes pubescens.</title>
        <authorList>
            <person name="Makela M.R."/>
            <person name="Granchi Z."/>
            <person name="Peng M."/>
            <person name="De Vries R.P."/>
            <person name="Grigoriev I."/>
            <person name="Riley R."/>
            <person name="Hilden K."/>
        </authorList>
    </citation>
    <scope>NUCLEOTIDE SEQUENCE [LARGE SCALE GENOMIC DNA]</scope>
    <source>
        <strain evidence="2 3">FBCC735</strain>
    </source>
</reference>
<feature type="compositionally biased region" description="Low complexity" evidence="1">
    <location>
        <begin position="204"/>
        <end position="218"/>
    </location>
</feature>
<organism evidence="2 3">
    <name type="scientific">Trametes pubescens</name>
    <name type="common">White-rot fungus</name>
    <dbReference type="NCBI Taxonomy" id="154538"/>
    <lineage>
        <taxon>Eukaryota</taxon>
        <taxon>Fungi</taxon>
        <taxon>Dikarya</taxon>
        <taxon>Basidiomycota</taxon>
        <taxon>Agaricomycotina</taxon>
        <taxon>Agaricomycetes</taxon>
        <taxon>Polyporales</taxon>
        <taxon>Polyporaceae</taxon>
        <taxon>Trametes</taxon>
    </lineage>
</organism>
<dbReference type="EMBL" id="MNAD01001215">
    <property type="protein sequence ID" value="OJT07178.1"/>
    <property type="molecule type" value="Genomic_DNA"/>
</dbReference>
<feature type="compositionally biased region" description="Low complexity" evidence="1">
    <location>
        <begin position="171"/>
        <end position="181"/>
    </location>
</feature>
<evidence type="ECO:0000313" key="3">
    <source>
        <dbReference type="Proteomes" id="UP000184267"/>
    </source>
</evidence>
<feature type="compositionally biased region" description="Pro residues" evidence="1">
    <location>
        <begin position="72"/>
        <end position="94"/>
    </location>
</feature>
<dbReference type="STRING" id="154538.A0A1M2VHX0"/>
<evidence type="ECO:0000256" key="1">
    <source>
        <dbReference type="SAM" id="MobiDB-lite"/>
    </source>
</evidence>
<feature type="compositionally biased region" description="Low complexity" evidence="1">
    <location>
        <begin position="366"/>
        <end position="375"/>
    </location>
</feature>
<feature type="compositionally biased region" description="Pro residues" evidence="1">
    <location>
        <begin position="558"/>
        <end position="570"/>
    </location>
</feature>
<sequence length="1416" mass="157151">MNVAALVHPNDPNDDPRRRQPRQEPDPGPPPPPQQPPHSHRPPHHSPPLERPRDRDRERDRPSLDAPHHAQQPPPLQYRRSPPPQYTSRPPSPPRHQYSLASDHSSQPQQRHHLPPPSTLYSAEPYELSHQQGRRGNPEVHPHPHDRLGPPGQQSQPVQAQPYVVEHRNSSSHSSSLPPKSLTHHHHHHVQTLPSTSSSGYMQPPSGRSSLHSSPPLSHHIHGPGPGSIPLFPTQVGPGIPPSGHSMHAPPGPHGPSGPSGQSAPMSLRLGEPNPLYGMSHQNQGPPPPHHSHQIMHSHSSSSLSHQERQHRVRGSSTSSSGPPGPGGAFDHNHRPSNTASPVMASLQRPTQFDERDPREREREPGPSMSGRPRGPSGPGMPPGSSMGSIPSSAMGSGRSQDGVTHLLGPGLHPSAMSKDRDRERGMERPLDRERERRDSGASMQESPGSARRERDQRDREREREMQRERLKERERERDRMERHAQREREEQRMREMQRDRERESEAQREEVFRRQAQEMMTLGSVIEREGREREYLKGQQAQAQGLVHPNLRVQLQPQPPMQTMGPPPGEVWSRFVQPRGPSMEDGRIVREHERSVERRPQYEDARMQDLEWEAEKVERAPPARSSKSRSNPKEREERERAKATQREERRNKASAGQREKEREREKVDMERREKEKALEREHQIAMEKEVQYQIMERERREIEAMRGRARETQGPPQGPPHNPHPHAHHHAYPPNQAYSSPQPQGHARSSSKQGAMTPQGLIHIPGSGDIPPQFAPERDPQFRQGSSKGAGPSALSQVVPGPQHQPPPHLMGHHPQHLHQMGPGPHLRQHPADVYGPGGPLGYPSRRLSPPPFHPGSAPPIVASFVFPRSATPPPTVILPVRHLGTFIHPRTPFPFIDFPGPVAETGAPSDPVDIRATLYIPSRFIPLTRPARPRIWGGSLIPAVPPLTAAQRQLVQQFSGGHPGYGRPEPQEIRDGRRVYTDDSDLFLCALHAGWVSWSLARRARREGKDLRLEVRLTREARYVGGLGQALRKKDIGVDEDVGPEDDGSSLLSSGWGNGHDGSGVEILKAEFVASGTAHSFGLRNRSQRLLEYAERRCALGCAPRSGRKRRRLYSSSFPDVSESPLQLRLDQVDDDLSSTRVMVFGTDSSWPEIGFKYHPDALRDVLFPQPATESRPSKRRKVGTSAENAASEPATDAGSDDGLSEQRAVVVETMWESFLISQRGQIPSGEGESDKENAGDGSDGGGRRYVIAVLTNAGGTSGKLPRPRPKAQDPHPQQQVVPVSDAPEGPKPNGVQTHESAQPATDTTTPTPSATENSSTLTPLPTDTPQDALSNGASKEPTPTPSKASDESTEAMDDANGPIQILHRNLSEENFEFLPDGIHVLSSEVENGMRKGWKLEAQQWKWVQVGVSS</sequence>
<dbReference type="OMA" id="IGFKYHP"/>
<feature type="compositionally biased region" description="Basic and acidic residues" evidence="1">
    <location>
        <begin position="632"/>
        <end position="712"/>
    </location>
</feature>
<feature type="compositionally biased region" description="Basic and acidic residues" evidence="1">
    <location>
        <begin position="47"/>
        <end position="68"/>
    </location>
</feature>
<dbReference type="Proteomes" id="UP000184267">
    <property type="component" value="Unassembled WGS sequence"/>
</dbReference>
<feature type="compositionally biased region" description="Polar residues" evidence="1">
    <location>
        <begin position="740"/>
        <end position="757"/>
    </location>
</feature>
<feature type="region of interest" description="Disordered" evidence="1">
    <location>
        <begin position="1"/>
        <end position="511"/>
    </location>
</feature>
<accession>A0A1M2VHX0</accession>
<feature type="compositionally biased region" description="Low complexity" evidence="1">
    <location>
        <begin position="1277"/>
        <end position="1286"/>
    </location>
</feature>
<feature type="compositionally biased region" description="Basic and acidic residues" evidence="1">
    <location>
        <begin position="352"/>
        <end position="365"/>
    </location>
</feature>
<proteinExistence type="predicted"/>
<feature type="compositionally biased region" description="Polar residues" evidence="1">
    <location>
        <begin position="99"/>
        <end position="109"/>
    </location>
</feature>
<gene>
    <name evidence="2" type="ORF">TRAPUB_1993</name>
</gene>